<dbReference type="InParanoid" id="H3ASQ4"/>
<dbReference type="GO" id="GO:0005741">
    <property type="term" value="C:mitochondrial outer membrane"/>
    <property type="evidence" value="ECO:0007669"/>
    <property type="project" value="TreeGrafter"/>
</dbReference>
<dbReference type="Proteomes" id="UP000008672">
    <property type="component" value="Unassembled WGS sequence"/>
</dbReference>
<comment type="similarity">
    <text evidence="1">Belongs to the Bcl-2 family.</text>
</comment>
<dbReference type="PRINTS" id="PR01862">
    <property type="entry name" value="BCL2FAMILY"/>
</dbReference>
<dbReference type="SMART" id="SM00337">
    <property type="entry name" value="BCL"/>
    <property type="match status" value="1"/>
</dbReference>
<keyword evidence="4" id="KW-1133">Transmembrane helix</keyword>
<dbReference type="PROSITE" id="PS50062">
    <property type="entry name" value="BCL2_FAMILY"/>
    <property type="match status" value="1"/>
</dbReference>
<dbReference type="eggNOG" id="ENOG502S0JK">
    <property type="taxonomic scope" value="Eukaryota"/>
</dbReference>
<dbReference type="GO" id="GO:0001836">
    <property type="term" value="P:release of cytochrome c from mitochondria"/>
    <property type="evidence" value="ECO:0007669"/>
    <property type="project" value="TreeGrafter"/>
</dbReference>
<dbReference type="HOGENOM" id="CLU_085401_2_2_1"/>
<reference evidence="6" key="3">
    <citation type="submission" date="2025-09" db="UniProtKB">
        <authorList>
            <consortium name="Ensembl"/>
        </authorList>
    </citation>
    <scope>IDENTIFICATION</scope>
</reference>
<evidence type="ECO:0000313" key="7">
    <source>
        <dbReference type="Proteomes" id="UP000008672"/>
    </source>
</evidence>
<name>H3ASQ4_LATCH</name>
<dbReference type="InterPro" id="IPR002475">
    <property type="entry name" value="Bcl2-like"/>
</dbReference>
<evidence type="ECO:0000256" key="4">
    <source>
        <dbReference type="SAM" id="Phobius"/>
    </source>
</evidence>
<feature type="transmembrane region" description="Helical" evidence="4">
    <location>
        <begin position="187"/>
        <end position="205"/>
    </location>
</feature>
<dbReference type="Ensembl" id="ENSLACT00000012769.1">
    <property type="protein sequence ID" value="ENSLACP00000012675.1"/>
    <property type="gene ID" value="ENSLACG00000011168.1"/>
</dbReference>
<proteinExistence type="inferred from homology"/>
<dbReference type="EMBL" id="AFYH01071926">
    <property type="status" value="NOT_ANNOTATED_CDS"/>
    <property type="molecule type" value="Genomic_DNA"/>
</dbReference>
<dbReference type="GO" id="GO:0051400">
    <property type="term" value="F:BH domain binding"/>
    <property type="evidence" value="ECO:0007669"/>
    <property type="project" value="TreeGrafter"/>
</dbReference>
<dbReference type="CDD" id="cd06845">
    <property type="entry name" value="Bcl-2_like"/>
    <property type="match status" value="1"/>
</dbReference>
<keyword evidence="2" id="KW-0053">Apoptosis</keyword>
<dbReference type="KEGG" id="lcm:102359041"/>
<dbReference type="GeneID" id="102359041"/>
<dbReference type="STRING" id="7897.ENSLACP00000012675"/>
<sequence>MATPVKTEGSGKEKKENQGGAGGTGDAADEQLKQQAGNVLRGFIVQLTHNDDQEIHLRPEDLGGSQNDIENPKTKEIVNNLIKIGDELNKNVELQRMIENVPIGSAQEVFFQVAQSLFAGGINWGRIVALFYFTSKLVLKAITTNLREIITTIVNWTLDFIVQNVIRWVREQGGWENVRNNFYSMNWQNVAFFAAGVLTGVLAFWKLT</sequence>
<dbReference type="Pfam" id="PF00452">
    <property type="entry name" value="Bcl-2"/>
    <property type="match status" value="1"/>
</dbReference>
<keyword evidence="7" id="KW-1185">Reference proteome</keyword>
<evidence type="ECO:0000256" key="3">
    <source>
        <dbReference type="SAM" id="MobiDB-lite"/>
    </source>
</evidence>
<evidence type="ECO:0000256" key="1">
    <source>
        <dbReference type="ARBA" id="ARBA00009458"/>
    </source>
</evidence>
<feature type="region of interest" description="Disordered" evidence="3">
    <location>
        <begin position="1"/>
        <end position="32"/>
    </location>
</feature>
<dbReference type="PANTHER" id="PTHR11256:SF10">
    <property type="entry name" value="BCL-2-RELATED PROTEIN A1"/>
    <property type="match status" value="1"/>
</dbReference>
<keyword evidence="4" id="KW-0472">Membrane</keyword>
<evidence type="ECO:0000313" key="6">
    <source>
        <dbReference type="Ensembl" id="ENSLACP00000012675.1"/>
    </source>
</evidence>
<dbReference type="InterPro" id="IPR026298">
    <property type="entry name" value="Bcl-2_fam"/>
</dbReference>
<evidence type="ECO:0000259" key="5">
    <source>
        <dbReference type="SMART" id="SM00337"/>
    </source>
</evidence>
<reference evidence="6" key="2">
    <citation type="submission" date="2025-08" db="UniProtKB">
        <authorList>
            <consortium name="Ensembl"/>
        </authorList>
    </citation>
    <scope>IDENTIFICATION</scope>
</reference>
<dbReference type="RefSeq" id="XP_005996278.1">
    <property type="nucleotide sequence ID" value="XM_005996216.3"/>
</dbReference>
<protein>
    <submittedName>
        <fullName evidence="6">Zgc:153993</fullName>
    </submittedName>
</protein>
<dbReference type="GO" id="GO:0042981">
    <property type="term" value="P:regulation of apoptotic process"/>
    <property type="evidence" value="ECO:0007669"/>
    <property type="project" value="InterPro"/>
</dbReference>
<gene>
    <name evidence="6" type="primary">ZGC:153993</name>
</gene>
<dbReference type="PANTHER" id="PTHR11256">
    <property type="entry name" value="BCL-2 RELATED"/>
    <property type="match status" value="1"/>
</dbReference>
<dbReference type="GO" id="GO:0097192">
    <property type="term" value="P:extrinsic apoptotic signaling pathway in absence of ligand"/>
    <property type="evidence" value="ECO:0007669"/>
    <property type="project" value="TreeGrafter"/>
</dbReference>
<dbReference type="GO" id="GO:0008053">
    <property type="term" value="P:mitochondrial fusion"/>
    <property type="evidence" value="ECO:0007669"/>
    <property type="project" value="TreeGrafter"/>
</dbReference>
<dbReference type="SUPFAM" id="SSF56854">
    <property type="entry name" value="Bcl-2 inhibitors of programmed cell death"/>
    <property type="match status" value="1"/>
</dbReference>
<keyword evidence="4" id="KW-0812">Transmembrane</keyword>
<dbReference type="OrthoDB" id="6020735at2759"/>
<accession>H3ASQ4</accession>
<dbReference type="GO" id="GO:0008630">
    <property type="term" value="P:intrinsic apoptotic signaling pathway in response to DNA damage"/>
    <property type="evidence" value="ECO:0007669"/>
    <property type="project" value="TreeGrafter"/>
</dbReference>
<dbReference type="InterPro" id="IPR036834">
    <property type="entry name" value="Bcl-2-like_sf"/>
</dbReference>
<dbReference type="Bgee" id="ENSLACG00000011168">
    <property type="expression patterns" value="Expressed in pectoral fin and 3 other cell types or tissues"/>
</dbReference>
<organism evidence="6 7">
    <name type="scientific">Latimeria chalumnae</name>
    <name type="common">Coelacanth</name>
    <dbReference type="NCBI Taxonomy" id="7897"/>
    <lineage>
        <taxon>Eukaryota</taxon>
        <taxon>Metazoa</taxon>
        <taxon>Chordata</taxon>
        <taxon>Craniata</taxon>
        <taxon>Vertebrata</taxon>
        <taxon>Euteleostomi</taxon>
        <taxon>Coelacanthiformes</taxon>
        <taxon>Coelacanthidae</taxon>
        <taxon>Latimeria</taxon>
    </lineage>
</organism>
<dbReference type="GO" id="GO:0015267">
    <property type="term" value="F:channel activity"/>
    <property type="evidence" value="ECO:0007669"/>
    <property type="project" value="TreeGrafter"/>
</dbReference>
<evidence type="ECO:0000256" key="2">
    <source>
        <dbReference type="ARBA" id="ARBA00022703"/>
    </source>
</evidence>
<dbReference type="GeneTree" id="ENSGT01130000278292"/>
<reference evidence="7" key="1">
    <citation type="submission" date="2011-08" db="EMBL/GenBank/DDBJ databases">
        <title>The draft genome of Latimeria chalumnae.</title>
        <authorList>
            <person name="Di Palma F."/>
            <person name="Alfoldi J."/>
            <person name="Johnson J."/>
            <person name="Berlin A."/>
            <person name="Gnerre S."/>
            <person name="Jaffe D."/>
            <person name="MacCallum I."/>
            <person name="Young S."/>
            <person name="Walker B.J."/>
            <person name="Lander E."/>
            <person name="Lindblad-Toh K."/>
        </authorList>
    </citation>
    <scope>NUCLEOTIDE SEQUENCE [LARGE SCALE GENOMIC DNA]</scope>
    <source>
        <strain evidence="7">Wild caught</strain>
    </source>
</reference>
<dbReference type="OMA" id="NTESDIM"/>
<dbReference type="Gene3D" id="1.10.437.10">
    <property type="entry name" value="Blc2-like"/>
    <property type="match status" value="1"/>
</dbReference>
<dbReference type="InterPro" id="IPR046371">
    <property type="entry name" value="Bcl-2_BH1-3"/>
</dbReference>
<feature type="domain" description="Bcl-2 Bcl-2 homology region 1-3" evidence="5">
    <location>
        <begin position="81"/>
        <end position="175"/>
    </location>
</feature>
<dbReference type="AlphaFoldDB" id="H3ASQ4"/>